<comment type="caution">
    <text evidence="1">The sequence shown here is derived from an EMBL/GenBank/DDBJ whole genome shotgun (WGS) entry which is preliminary data.</text>
</comment>
<dbReference type="Proteomes" id="UP000266328">
    <property type="component" value="Unassembled WGS sequence"/>
</dbReference>
<dbReference type="OrthoDB" id="5465114at2"/>
<proteinExistence type="predicted"/>
<protein>
    <submittedName>
        <fullName evidence="1">Uncharacterized protein</fullName>
    </submittedName>
</protein>
<keyword evidence="2" id="KW-1185">Reference proteome</keyword>
<sequence length="320" mass="35476">MNIVVLDPTGNTVTLLGSVTSAREAYLQFKDFSVTGGTSGSPLKASLGVTGSDGGSSLPMSYIDVTAANMTTLQTALGKMEADKDRTQRLATEQAAKAAEELRKKQAAQLQLAVKDAKSLQQKGRFRDAISRLDPVRSTSVWSSEQDTLYGQLVASEVKRIVNLCRVEKDEFRNLTFIYSDRDKDSGPFHFFPYLGKDASGSWWFLHLTLYRSDWLFANQVMVKIGDITYSTVVKDSFSDDVKTDVITGGVYESVTFRQSDAGTEVLFQAIADYPGTAALKVRVNGTQYYDEYSLSSADVRAWRDLLFLSEHLNEYTFSN</sequence>
<dbReference type="EMBL" id="QXIS01000031">
    <property type="protein sequence ID" value="RIE05919.1"/>
    <property type="molecule type" value="Genomic_DNA"/>
</dbReference>
<dbReference type="RefSeq" id="WP_119089274.1">
    <property type="nucleotide sequence ID" value="NZ_QXIS01000031.1"/>
</dbReference>
<gene>
    <name evidence="1" type="ORF">SMC7_05105</name>
</gene>
<evidence type="ECO:0000313" key="2">
    <source>
        <dbReference type="Proteomes" id="UP000266328"/>
    </source>
</evidence>
<evidence type="ECO:0000313" key="1">
    <source>
        <dbReference type="EMBL" id="RIE05919.1"/>
    </source>
</evidence>
<dbReference type="AlphaFoldDB" id="A0A398CXB3"/>
<name>A0A398CXB3_9BACT</name>
<reference evidence="1 2" key="1">
    <citation type="submission" date="2018-09" db="EMBL/GenBank/DDBJ databases">
        <title>Discovery and Ecogenomic Context for Candidatus Cryosericales, a Global Caldiserica Order Active in Thawing Permafrost.</title>
        <authorList>
            <person name="Martinez M.A."/>
            <person name="Woodcroft B.J."/>
            <person name="Ignacio Espinoza J.C."/>
            <person name="Zayed A."/>
            <person name="Singleton C.M."/>
            <person name="Boyd J."/>
            <person name="Li Y.-F."/>
            <person name="Purvine S."/>
            <person name="Maughan H."/>
            <person name="Hodgkins S.B."/>
            <person name="Anderson D."/>
            <person name="Sederholm M."/>
            <person name="Temperton B."/>
            <person name="Saleska S.R."/>
            <person name="Tyson G.W."/>
            <person name="Rich V.I."/>
        </authorList>
    </citation>
    <scope>NUCLEOTIDE SEQUENCE [LARGE SCALE GENOMIC DNA]</scope>
    <source>
        <strain evidence="1 2">SMC7</strain>
    </source>
</reference>
<organism evidence="1 2">
    <name type="scientific">Candidatus Cryosericum terrychapinii</name>
    <dbReference type="NCBI Taxonomy" id="2290919"/>
    <lineage>
        <taxon>Bacteria</taxon>
        <taxon>Pseudomonadati</taxon>
        <taxon>Caldisericota/Cryosericota group</taxon>
        <taxon>Candidatus Cryosericota</taxon>
        <taxon>Candidatus Cryosericia</taxon>
        <taxon>Candidatus Cryosericales</taxon>
        <taxon>Candidatus Cryosericaceae</taxon>
        <taxon>Candidatus Cryosericum</taxon>
    </lineage>
</organism>
<accession>A0A398CXB3</accession>